<accession>A0A7S5YBP1</accession>
<organism evidence="2">
    <name type="scientific">Pseudomonas aeruginosa</name>
    <dbReference type="NCBI Taxonomy" id="287"/>
    <lineage>
        <taxon>Bacteria</taxon>
        <taxon>Pseudomonadati</taxon>
        <taxon>Pseudomonadota</taxon>
        <taxon>Gammaproteobacteria</taxon>
        <taxon>Pseudomonadales</taxon>
        <taxon>Pseudomonadaceae</taxon>
        <taxon>Pseudomonas</taxon>
    </lineage>
</organism>
<evidence type="ECO:0000256" key="1">
    <source>
        <dbReference type="SAM" id="MobiDB-lite"/>
    </source>
</evidence>
<geneLocation type="plasmid" evidence="3">
    <name>pSE5416-KPC</name>
</geneLocation>
<reference evidence="3" key="2">
    <citation type="submission" date="2019-12" db="EMBL/GenBank/DDBJ databases">
        <title>Compelete sequence of pSE5416-KPC.</title>
        <authorList>
            <person name="Zhou D."/>
        </authorList>
    </citation>
    <scope>NUCLEOTIDE SEQUENCE</scope>
    <source>
        <strain evidence="3">SE5416</strain>
        <plasmid evidence="3">pSE5416-KPC</plasmid>
    </source>
</reference>
<sequence length="49" mass="5264">MGELEPAPKVCRREGSTPLLRKEKKGTDLCAPGKAWSPGNDGASRHEMA</sequence>
<dbReference type="AlphaFoldDB" id="A0A7S5YBP1"/>
<feature type="region of interest" description="Disordered" evidence="1">
    <location>
        <begin position="1"/>
        <end position="49"/>
    </location>
</feature>
<dbReference type="EMBL" id="MN894888">
    <property type="protein sequence ID" value="QLG04992.1"/>
    <property type="molecule type" value="Genomic_DNA"/>
</dbReference>
<keyword evidence="2" id="KW-0614">Plasmid</keyword>
<protein>
    <submittedName>
        <fullName evidence="2">Uncharacterized protein</fullName>
    </submittedName>
</protein>
<proteinExistence type="predicted"/>
<evidence type="ECO:0000313" key="3">
    <source>
        <dbReference type="EMBL" id="QNI17673.1"/>
    </source>
</evidence>
<name>A0A7S5YBP1_PSEAI</name>
<dbReference type="EMBL" id="MN894887">
    <property type="protein sequence ID" value="QNI17673.1"/>
    <property type="molecule type" value="Genomic_DNA"/>
</dbReference>
<evidence type="ECO:0000313" key="2">
    <source>
        <dbReference type="EMBL" id="QLG04992.1"/>
    </source>
</evidence>
<reference evidence="2" key="1">
    <citation type="submission" date="2019-12" db="EMBL/GenBank/DDBJ databases">
        <title>Compelete sequence of pSE5369-VIM.</title>
        <authorList>
            <person name="Zhou D."/>
        </authorList>
    </citation>
    <scope>NUCLEOTIDE SEQUENCE</scope>
    <source>
        <strain evidence="2">SE5369</strain>
        <plasmid evidence="2">pSE5369-VIM</plasmid>
    </source>
</reference>
<geneLocation type="plasmid" evidence="2">
    <name>pSE5369-VIM</name>
</geneLocation>